<accession>A0A937UJV6</accession>
<dbReference type="PRINTS" id="PR00359">
    <property type="entry name" value="BP450"/>
</dbReference>
<dbReference type="SUPFAM" id="SSF48264">
    <property type="entry name" value="Cytochrome P450"/>
    <property type="match status" value="1"/>
</dbReference>
<evidence type="ECO:0000313" key="4">
    <source>
        <dbReference type="Proteomes" id="UP000604475"/>
    </source>
</evidence>
<keyword evidence="4" id="KW-1185">Reference proteome</keyword>
<protein>
    <submittedName>
        <fullName evidence="3">Cytochrome P450</fullName>
    </submittedName>
</protein>
<sequence>MNSMDPDLVEHFVRHFDHHDARLGADPFAVSTAMRERCPVAHSDVHGGFWIVSGYEDVRTIMQNPAVFTSAKGARIPSGGGHRPLPPLEVDPPDHAKYRGLISRAFSPRNIAALEPKIRELCDMLIGKFQDKGHCDLKADLAAPLPTTIFTEMMGLPAEDFEKFHAWATLINHQAHEGEGAVSAGEATRQTLEYLQTLLGERRAKPQDDLATALLDAMIDDEPISADGMVGRHTVRRSRRAVPAGQGRPGRSSGPRP</sequence>
<dbReference type="Proteomes" id="UP000604475">
    <property type="component" value="Unassembled WGS sequence"/>
</dbReference>
<dbReference type="AlphaFoldDB" id="A0A937UJV6"/>
<dbReference type="GO" id="GO:0005506">
    <property type="term" value="F:iron ion binding"/>
    <property type="evidence" value="ECO:0007669"/>
    <property type="project" value="InterPro"/>
</dbReference>
<dbReference type="InterPro" id="IPR002397">
    <property type="entry name" value="Cyt_P450_B"/>
</dbReference>
<organism evidence="3 4">
    <name type="scientific">Frankia nepalensis</name>
    <dbReference type="NCBI Taxonomy" id="1836974"/>
    <lineage>
        <taxon>Bacteria</taxon>
        <taxon>Bacillati</taxon>
        <taxon>Actinomycetota</taxon>
        <taxon>Actinomycetes</taxon>
        <taxon>Frankiales</taxon>
        <taxon>Frankiaceae</taxon>
        <taxon>Frankia</taxon>
    </lineage>
</organism>
<dbReference type="PANTHER" id="PTHR46696:SF6">
    <property type="entry name" value="P450, PUTATIVE (EUROFUNG)-RELATED"/>
    <property type="match status" value="1"/>
</dbReference>
<feature type="region of interest" description="Disordered" evidence="2">
    <location>
        <begin position="226"/>
        <end position="257"/>
    </location>
</feature>
<dbReference type="PANTHER" id="PTHR46696">
    <property type="entry name" value="P450, PUTATIVE (EUROFUNG)-RELATED"/>
    <property type="match status" value="1"/>
</dbReference>
<dbReference type="GO" id="GO:0020037">
    <property type="term" value="F:heme binding"/>
    <property type="evidence" value="ECO:0007669"/>
    <property type="project" value="InterPro"/>
</dbReference>
<comment type="similarity">
    <text evidence="1">Belongs to the cytochrome P450 family.</text>
</comment>
<proteinExistence type="inferred from homology"/>
<dbReference type="GO" id="GO:0016705">
    <property type="term" value="F:oxidoreductase activity, acting on paired donors, with incorporation or reduction of molecular oxygen"/>
    <property type="evidence" value="ECO:0007669"/>
    <property type="project" value="InterPro"/>
</dbReference>
<dbReference type="RefSeq" id="WP_202998659.1">
    <property type="nucleotide sequence ID" value="NZ_JADWYU010000102.1"/>
</dbReference>
<evidence type="ECO:0000313" key="3">
    <source>
        <dbReference type="EMBL" id="MBL7626174.1"/>
    </source>
</evidence>
<evidence type="ECO:0000256" key="1">
    <source>
        <dbReference type="ARBA" id="ARBA00010617"/>
    </source>
</evidence>
<reference evidence="3" key="1">
    <citation type="submission" date="2020-12" db="EMBL/GenBank/DDBJ databases">
        <title>Genomic characterization of non-nitrogen-fixing Frankia strains.</title>
        <authorList>
            <person name="Carlos-Shanley C."/>
            <person name="Guerra T."/>
            <person name="Hahn D."/>
        </authorList>
    </citation>
    <scope>NUCLEOTIDE SEQUENCE</scope>
    <source>
        <strain evidence="3">CN6</strain>
    </source>
</reference>
<comment type="caution">
    <text evidence="3">The sequence shown here is derived from an EMBL/GenBank/DDBJ whole genome shotgun (WGS) entry which is preliminary data.</text>
</comment>
<dbReference type="EMBL" id="JAEACQ010000123">
    <property type="protein sequence ID" value="MBL7626174.1"/>
    <property type="molecule type" value="Genomic_DNA"/>
</dbReference>
<dbReference type="Gene3D" id="1.10.630.10">
    <property type="entry name" value="Cytochrome P450"/>
    <property type="match status" value="1"/>
</dbReference>
<name>A0A937UJV6_9ACTN</name>
<gene>
    <name evidence="3" type="ORF">I7412_03085</name>
</gene>
<dbReference type="InterPro" id="IPR036396">
    <property type="entry name" value="Cyt_P450_sf"/>
</dbReference>
<dbReference type="GO" id="GO:0004497">
    <property type="term" value="F:monooxygenase activity"/>
    <property type="evidence" value="ECO:0007669"/>
    <property type="project" value="InterPro"/>
</dbReference>
<evidence type="ECO:0000256" key="2">
    <source>
        <dbReference type="SAM" id="MobiDB-lite"/>
    </source>
</evidence>